<feature type="domain" description="Zinc finger CGNR" evidence="1">
    <location>
        <begin position="156"/>
        <end position="195"/>
    </location>
</feature>
<dbReference type="PANTHER" id="PTHR35525">
    <property type="entry name" value="BLL6575 PROTEIN"/>
    <property type="match status" value="1"/>
</dbReference>
<dbReference type="InterPro" id="IPR010852">
    <property type="entry name" value="ABATE"/>
</dbReference>
<accession>A0ABV9HBV1</accession>
<evidence type="ECO:0000313" key="2">
    <source>
        <dbReference type="EMBL" id="MFC4627463.1"/>
    </source>
</evidence>
<reference evidence="3" key="1">
    <citation type="journal article" date="2019" name="Int. J. Syst. Evol. Microbiol.">
        <title>The Global Catalogue of Microorganisms (GCM) 10K type strain sequencing project: providing services to taxonomists for standard genome sequencing and annotation.</title>
        <authorList>
            <consortium name="The Broad Institute Genomics Platform"/>
            <consortium name="The Broad Institute Genome Sequencing Center for Infectious Disease"/>
            <person name="Wu L."/>
            <person name="Ma J."/>
        </authorList>
    </citation>
    <scope>NUCLEOTIDE SEQUENCE [LARGE SCALE GENOMIC DNA]</scope>
    <source>
        <strain evidence="3">CCUG 42722</strain>
    </source>
</reference>
<keyword evidence="3" id="KW-1185">Reference proteome</keyword>
<dbReference type="RefSeq" id="WP_377132631.1">
    <property type="nucleotide sequence ID" value="NZ_JBHSFI010000002.1"/>
</dbReference>
<sequence length="197" mass="20731">MPSPLTPPTELPPPAPGAAEHSALDLVNSVVQVPGGGTLDALTTPAAATAWLVERDLAPPGAPLQEYCASRLTALRAQVRELFRSVTAGTAPSQEAMEAINTALRLAPATQVLRWDPDHGLVQEAVHPVTQVVEHAMSALAADAVSLVTGSEATALSACSAPSCSRFFLRTHARRHWCSTRCGNRVRAARAYARRSA</sequence>
<dbReference type="EMBL" id="JBHSFI010000002">
    <property type="protein sequence ID" value="MFC4627463.1"/>
    <property type="molecule type" value="Genomic_DNA"/>
</dbReference>
<dbReference type="PANTHER" id="PTHR35525:SF3">
    <property type="entry name" value="BLL6575 PROTEIN"/>
    <property type="match status" value="1"/>
</dbReference>
<name>A0ABV9HBV1_9MICO</name>
<dbReference type="SUPFAM" id="SSF160904">
    <property type="entry name" value="Jann2411-like"/>
    <property type="match status" value="1"/>
</dbReference>
<dbReference type="InterPro" id="IPR021005">
    <property type="entry name" value="Znf_CGNR"/>
</dbReference>
<protein>
    <submittedName>
        <fullName evidence="2">CGNR zinc finger domain-containing protein</fullName>
    </submittedName>
</protein>
<evidence type="ECO:0000313" key="3">
    <source>
        <dbReference type="Proteomes" id="UP001596011"/>
    </source>
</evidence>
<dbReference type="InterPro" id="IPR023286">
    <property type="entry name" value="ABATE_dom_sf"/>
</dbReference>
<comment type="caution">
    <text evidence="2">The sequence shown here is derived from an EMBL/GenBank/DDBJ whole genome shotgun (WGS) entry which is preliminary data.</text>
</comment>
<dbReference type="Pfam" id="PF07336">
    <property type="entry name" value="ABATE"/>
    <property type="match status" value="1"/>
</dbReference>
<proteinExistence type="predicted"/>
<evidence type="ECO:0000259" key="1">
    <source>
        <dbReference type="Pfam" id="PF11706"/>
    </source>
</evidence>
<organism evidence="2 3">
    <name type="scientific">Promicromonospora alba</name>
    <dbReference type="NCBI Taxonomy" id="1616110"/>
    <lineage>
        <taxon>Bacteria</taxon>
        <taxon>Bacillati</taxon>
        <taxon>Actinomycetota</taxon>
        <taxon>Actinomycetes</taxon>
        <taxon>Micrococcales</taxon>
        <taxon>Promicromonosporaceae</taxon>
        <taxon>Promicromonospora</taxon>
    </lineage>
</organism>
<dbReference type="Proteomes" id="UP001596011">
    <property type="component" value="Unassembled WGS sequence"/>
</dbReference>
<gene>
    <name evidence="2" type="ORF">ACFO6V_04400</name>
</gene>
<dbReference type="Pfam" id="PF11706">
    <property type="entry name" value="zf-CGNR"/>
    <property type="match status" value="1"/>
</dbReference>
<dbReference type="Gene3D" id="1.10.3300.10">
    <property type="entry name" value="Jann2411-like domain"/>
    <property type="match status" value="1"/>
</dbReference>